<evidence type="ECO:0000313" key="3">
    <source>
        <dbReference type="Proteomes" id="UP001634394"/>
    </source>
</evidence>
<keyword evidence="1" id="KW-0812">Transmembrane</keyword>
<reference evidence="2 3" key="1">
    <citation type="submission" date="2024-11" db="EMBL/GenBank/DDBJ databases">
        <title>Chromosome-level genome assembly of the freshwater bivalve Anodonta woodiana.</title>
        <authorList>
            <person name="Chen X."/>
        </authorList>
    </citation>
    <scope>NUCLEOTIDE SEQUENCE [LARGE SCALE GENOMIC DNA]</scope>
    <source>
        <strain evidence="2">MN2024</strain>
        <tissue evidence="2">Gills</tissue>
    </source>
</reference>
<comment type="caution">
    <text evidence="2">The sequence shown here is derived from an EMBL/GenBank/DDBJ whole genome shotgun (WGS) entry which is preliminary data.</text>
</comment>
<evidence type="ECO:0000256" key="1">
    <source>
        <dbReference type="SAM" id="Phobius"/>
    </source>
</evidence>
<keyword evidence="1" id="KW-1133">Transmembrane helix</keyword>
<organism evidence="2 3">
    <name type="scientific">Sinanodonta woodiana</name>
    <name type="common">Chinese pond mussel</name>
    <name type="synonym">Anodonta woodiana</name>
    <dbReference type="NCBI Taxonomy" id="1069815"/>
    <lineage>
        <taxon>Eukaryota</taxon>
        <taxon>Metazoa</taxon>
        <taxon>Spiralia</taxon>
        <taxon>Lophotrochozoa</taxon>
        <taxon>Mollusca</taxon>
        <taxon>Bivalvia</taxon>
        <taxon>Autobranchia</taxon>
        <taxon>Heteroconchia</taxon>
        <taxon>Palaeoheterodonta</taxon>
        <taxon>Unionida</taxon>
        <taxon>Unionoidea</taxon>
        <taxon>Unionidae</taxon>
        <taxon>Unioninae</taxon>
        <taxon>Sinanodonta</taxon>
    </lineage>
</organism>
<protein>
    <submittedName>
        <fullName evidence="2">Uncharacterized protein</fullName>
    </submittedName>
</protein>
<proteinExistence type="predicted"/>
<feature type="transmembrane region" description="Helical" evidence="1">
    <location>
        <begin position="457"/>
        <end position="477"/>
    </location>
</feature>
<dbReference type="EMBL" id="JBJQND010000010">
    <property type="protein sequence ID" value="KAL3864152.1"/>
    <property type="molecule type" value="Genomic_DNA"/>
</dbReference>
<keyword evidence="3" id="KW-1185">Reference proteome</keyword>
<dbReference type="SUPFAM" id="SSF56204">
    <property type="entry name" value="Hect, E3 ligase catalytic domain"/>
    <property type="match status" value="1"/>
</dbReference>
<accession>A0ABD3VRD4</accession>
<gene>
    <name evidence="2" type="ORF">ACJMK2_005858</name>
</gene>
<keyword evidence="1" id="KW-0472">Membrane</keyword>
<evidence type="ECO:0000313" key="2">
    <source>
        <dbReference type="EMBL" id="KAL3864152.1"/>
    </source>
</evidence>
<name>A0ABD3VRD4_SINWO</name>
<dbReference type="Proteomes" id="UP001634394">
    <property type="component" value="Unassembled WGS sequence"/>
</dbReference>
<dbReference type="InterPro" id="IPR035983">
    <property type="entry name" value="Hect_E3_ubiquitin_ligase"/>
</dbReference>
<sequence length="513" mass="58590">MSVDDMVQILPMLGDRIVLKSFKTMLIQSLCAKLGIINTRHCHDTAPKESQDTCTSESSLKKHKVEFGWTATGGGSRKIELPRNSRKEEVLDEAKHFFPTNHAPLDKIQHEITKELYESSKVSLLRLDMVTWKNDSLITESLTITCPLHTSVPVHLLSREEFLIESVLKVTPSHSQPVAASILESVETLSTHSHALQLASFANMYANFTQNHSSDNQILFHPGDNHFNTTSELNDTDAGDVFRDVELEFLETFFIKDGSDIKIPTTVHIMRRKHWEAWAKVIISGYKQEGYLPIQLSQDFLQRCIDGKDVQDEKLLNTFLVDEEDLCNVFSSYEARIMPTKDISKLVIDISHHQIEQNTSFITECWSPLLQWYRYFQVTNNNVLNLLQLPDDLSKSEKLTLYALRQYIKSCNKDKLLAFLLFCTGSDLIVGRQIQVILTTSMSAFNLRPIAHTCGCAIELCIAMTTFFFLVSTLILFRQIDDKNGHDLDENGSKMSLFLDWLEHNLQTIRNKV</sequence>
<dbReference type="AlphaFoldDB" id="A0ABD3VRD4"/>